<feature type="region of interest" description="Disordered" evidence="3">
    <location>
        <begin position="94"/>
        <end position="135"/>
    </location>
</feature>
<organism evidence="5 6">
    <name type="scientific">Rhizobium aquaticum</name>
    <dbReference type="NCBI Taxonomy" id="1549636"/>
    <lineage>
        <taxon>Bacteria</taxon>
        <taxon>Pseudomonadati</taxon>
        <taxon>Pseudomonadota</taxon>
        <taxon>Alphaproteobacteria</taxon>
        <taxon>Hyphomicrobiales</taxon>
        <taxon>Rhizobiaceae</taxon>
        <taxon>Rhizobium/Agrobacterium group</taxon>
        <taxon>Rhizobium</taxon>
    </lineage>
</organism>
<accession>A0ABV2IX71</accession>
<dbReference type="Pfam" id="PF00990">
    <property type="entry name" value="GGDEF"/>
    <property type="match status" value="1"/>
</dbReference>
<protein>
    <recommendedName>
        <fullName evidence="1">diguanylate cyclase</fullName>
        <ecNumber evidence="1">2.7.7.65</ecNumber>
    </recommendedName>
</protein>
<dbReference type="Gene3D" id="4.10.1210.10">
    <property type="entry name" value="Atu1913-like"/>
    <property type="match status" value="1"/>
</dbReference>
<dbReference type="SMART" id="SM00267">
    <property type="entry name" value="GGDEF"/>
    <property type="match status" value="1"/>
</dbReference>
<dbReference type="Pfam" id="PF08980">
    <property type="entry name" value="DUF1883"/>
    <property type="match status" value="1"/>
</dbReference>
<dbReference type="Proteomes" id="UP001549047">
    <property type="component" value="Unassembled WGS sequence"/>
</dbReference>
<keyword evidence="6" id="KW-1185">Reference proteome</keyword>
<dbReference type="PANTHER" id="PTHR45138:SF9">
    <property type="entry name" value="DIGUANYLATE CYCLASE DGCM-RELATED"/>
    <property type="match status" value="1"/>
</dbReference>
<dbReference type="Gene3D" id="3.30.70.270">
    <property type="match status" value="1"/>
</dbReference>
<evidence type="ECO:0000313" key="5">
    <source>
        <dbReference type="EMBL" id="MET3612259.1"/>
    </source>
</evidence>
<dbReference type="InterPro" id="IPR036488">
    <property type="entry name" value="DUF1883-like_sf"/>
</dbReference>
<feature type="compositionally biased region" description="Low complexity" evidence="3">
    <location>
        <begin position="119"/>
        <end position="130"/>
    </location>
</feature>
<dbReference type="EMBL" id="JBEPMB010000001">
    <property type="protein sequence ID" value="MET3612259.1"/>
    <property type="molecule type" value="Genomic_DNA"/>
</dbReference>
<evidence type="ECO:0000256" key="2">
    <source>
        <dbReference type="ARBA" id="ARBA00034247"/>
    </source>
</evidence>
<dbReference type="InterPro" id="IPR015073">
    <property type="entry name" value="DUF1883"/>
</dbReference>
<feature type="domain" description="GGDEF" evidence="4">
    <location>
        <begin position="182"/>
        <end position="317"/>
    </location>
</feature>
<reference evidence="5 6" key="1">
    <citation type="submission" date="2024-06" db="EMBL/GenBank/DDBJ databases">
        <title>Genomic Encyclopedia of Type Strains, Phase IV (KMG-IV): sequencing the most valuable type-strain genomes for metagenomic binning, comparative biology and taxonomic classification.</title>
        <authorList>
            <person name="Goeker M."/>
        </authorList>
    </citation>
    <scope>NUCLEOTIDE SEQUENCE [LARGE SCALE GENOMIC DNA]</scope>
    <source>
        <strain evidence="5 6">DSM 29780</strain>
    </source>
</reference>
<evidence type="ECO:0000256" key="1">
    <source>
        <dbReference type="ARBA" id="ARBA00012528"/>
    </source>
</evidence>
<name>A0ABV2IX71_9HYPH</name>
<dbReference type="PANTHER" id="PTHR45138">
    <property type="entry name" value="REGULATORY COMPONENTS OF SENSORY TRANSDUCTION SYSTEM"/>
    <property type="match status" value="1"/>
</dbReference>
<dbReference type="NCBIfam" id="TIGR00254">
    <property type="entry name" value="GGDEF"/>
    <property type="match status" value="1"/>
</dbReference>
<proteinExistence type="predicted"/>
<dbReference type="EC" id="2.7.7.65" evidence="1"/>
<evidence type="ECO:0000256" key="3">
    <source>
        <dbReference type="SAM" id="MobiDB-lite"/>
    </source>
</evidence>
<feature type="compositionally biased region" description="Basic and acidic residues" evidence="3">
    <location>
        <begin position="99"/>
        <end position="110"/>
    </location>
</feature>
<dbReference type="InterPro" id="IPR050469">
    <property type="entry name" value="Diguanylate_Cyclase"/>
</dbReference>
<dbReference type="InterPro" id="IPR043128">
    <property type="entry name" value="Rev_trsase/Diguanyl_cyclase"/>
</dbReference>
<dbReference type="SUPFAM" id="SSF141099">
    <property type="entry name" value="Atu1913-like"/>
    <property type="match status" value="1"/>
</dbReference>
<dbReference type="InterPro" id="IPR029787">
    <property type="entry name" value="Nucleotide_cyclase"/>
</dbReference>
<gene>
    <name evidence="5" type="ORF">ABID16_000564</name>
</gene>
<dbReference type="SUPFAM" id="SSF55073">
    <property type="entry name" value="Nucleotide cyclase"/>
    <property type="match status" value="1"/>
</dbReference>
<sequence>MTPQTPRYKHYDLGRQPAGTVVEVALSSINNVRLMDERNYRLYASSQAYRFLGGLTVKTPTKLIVPANGQWHLVVDREGLPKLANSNVRTIQPGHKQFRVQEADAVDPQKTRAGSEIGAPEQPASEPASATNGEHSPAVMGEILKELHQYKRIANTDALTGLSNRRAFDEKLASVFATGQPHMAALVISDVDHFKKFNDTYGHLVGDKVLTIVAEILHRHAREDIFVARAGGEEFVMVIEGRDPADVLRIAESVRTALEQTPFRDEEAGADYGSITISVGICMKADATDAKDIYSKADSALYASKKGGRNRCTIFDADLQAAS</sequence>
<evidence type="ECO:0000313" key="6">
    <source>
        <dbReference type="Proteomes" id="UP001549047"/>
    </source>
</evidence>
<dbReference type="CDD" id="cd01949">
    <property type="entry name" value="GGDEF"/>
    <property type="match status" value="1"/>
</dbReference>
<dbReference type="PROSITE" id="PS50887">
    <property type="entry name" value="GGDEF"/>
    <property type="match status" value="1"/>
</dbReference>
<dbReference type="InterPro" id="IPR000160">
    <property type="entry name" value="GGDEF_dom"/>
</dbReference>
<evidence type="ECO:0000259" key="4">
    <source>
        <dbReference type="PROSITE" id="PS50887"/>
    </source>
</evidence>
<dbReference type="RefSeq" id="WP_354554832.1">
    <property type="nucleotide sequence ID" value="NZ_JBEPMB010000001.1"/>
</dbReference>
<comment type="catalytic activity">
    <reaction evidence="2">
        <text>2 GTP = 3',3'-c-di-GMP + 2 diphosphate</text>
        <dbReference type="Rhea" id="RHEA:24898"/>
        <dbReference type="ChEBI" id="CHEBI:33019"/>
        <dbReference type="ChEBI" id="CHEBI:37565"/>
        <dbReference type="ChEBI" id="CHEBI:58805"/>
        <dbReference type="EC" id="2.7.7.65"/>
    </reaction>
</comment>
<comment type="caution">
    <text evidence="5">The sequence shown here is derived from an EMBL/GenBank/DDBJ whole genome shotgun (WGS) entry which is preliminary data.</text>
</comment>